<feature type="domain" description="Retroviral polymerase SH3-like" evidence="4">
    <location>
        <begin position="495"/>
        <end position="539"/>
    </location>
</feature>
<dbReference type="Pfam" id="PF07727">
    <property type="entry name" value="RVT_2"/>
    <property type="match status" value="1"/>
</dbReference>
<dbReference type="InterPro" id="IPR057670">
    <property type="entry name" value="SH3_retrovirus"/>
</dbReference>
<feature type="region of interest" description="Disordered" evidence="2">
    <location>
        <begin position="567"/>
        <end position="626"/>
    </location>
</feature>
<evidence type="ECO:0000256" key="1">
    <source>
        <dbReference type="SAM" id="Coils"/>
    </source>
</evidence>
<dbReference type="AlphaFoldDB" id="A0A6L2J4M4"/>
<dbReference type="InterPro" id="IPR013103">
    <property type="entry name" value="RVT_2"/>
</dbReference>
<keyword evidence="1" id="KW-0175">Coiled coil</keyword>
<reference evidence="5" key="1">
    <citation type="journal article" date="2019" name="Sci. Rep.">
        <title>Draft genome of Tanacetum cinerariifolium, the natural source of mosquito coil.</title>
        <authorList>
            <person name="Yamashiro T."/>
            <person name="Shiraishi A."/>
            <person name="Satake H."/>
            <person name="Nakayama K."/>
        </authorList>
    </citation>
    <scope>NUCLEOTIDE SEQUENCE</scope>
</reference>
<proteinExistence type="predicted"/>
<evidence type="ECO:0000259" key="3">
    <source>
        <dbReference type="Pfam" id="PF07727"/>
    </source>
</evidence>
<dbReference type="EMBL" id="BKCJ010000290">
    <property type="protein sequence ID" value="GEU31826.1"/>
    <property type="molecule type" value="Genomic_DNA"/>
</dbReference>
<evidence type="ECO:0000256" key="2">
    <source>
        <dbReference type="SAM" id="MobiDB-lite"/>
    </source>
</evidence>
<evidence type="ECO:0000259" key="4">
    <source>
        <dbReference type="Pfam" id="PF25597"/>
    </source>
</evidence>
<dbReference type="Gene3D" id="3.30.420.10">
    <property type="entry name" value="Ribonuclease H-like superfamily/Ribonuclease H"/>
    <property type="match status" value="1"/>
</dbReference>
<feature type="compositionally biased region" description="Basic and acidic residues" evidence="2">
    <location>
        <begin position="579"/>
        <end position="589"/>
    </location>
</feature>
<protein>
    <submittedName>
        <fullName evidence="5">Retrovirus-related Pol polyprotein from transposon TNT 1-94</fullName>
    </submittedName>
</protein>
<accession>A0A6L2J4M4</accession>
<feature type="domain" description="Reverse transcriptase Ty1/copia-type" evidence="3">
    <location>
        <begin position="687"/>
        <end position="792"/>
    </location>
</feature>
<dbReference type="Pfam" id="PF25597">
    <property type="entry name" value="SH3_retrovirus"/>
    <property type="match status" value="1"/>
</dbReference>
<gene>
    <name evidence="5" type="ORF">Tci_003804</name>
</gene>
<feature type="coiled-coil region" evidence="1">
    <location>
        <begin position="844"/>
        <end position="885"/>
    </location>
</feature>
<dbReference type="GO" id="GO:0003676">
    <property type="term" value="F:nucleic acid binding"/>
    <property type="evidence" value="ECO:0007669"/>
    <property type="project" value="InterPro"/>
</dbReference>
<sequence>MMATLKVPMLKPGEYELWRIRIEQYIHMVDYSLWEVIENGNAPPTTKVVEGVDSTIAPAIAEEKAQRRLELKAERTLLIGIPNEHELKFNSIKDAKSCCRNKPEIDTLSFDDLYNNLKIYEPEVKGTSSSNTNTQNVSFVSSNNTSIINEAVNTAHGVTTASTQATAVNSTKINNLSDAVVCSFFASQPNSLQLNNEDLQQIHLDDLKEMDLRRQMAMLTMRGMRFLKNNGRKFSMNCNETIRFDKSKVECYNSHKSGHFVRECRAPRSQDTKYKKSTRRTVPVKTPGSSALVSCVGLGGLGYNVVPPPYTGNFMPPKPDFSGLEEFVNEPIVNEPTIKKHIVVPSEAKASAYKPKVVRKNFGSPLIEDWISNSENEAESKPKIEKKTVQPSFAKIEFVKSKEQVKSPRKTTVNQGVIDSRCSRHMTRNMSYLTDYEEIDEGYVAFGVSKDETSTILKIFITGIENPVDHKVKVIRCDNGTEFKNREMNQFCKMKDKFDGKADEGFFVGYSLNSKAFKVFNNRTRIVEENLHIRFSENTPNIAGSEPNWIFDIDALTKLMNYKPVVVGNQSNGNAGTKTCDDVESKSSQDDGFQPSSDDGKKVNEHPRQESECNDQEKENNDNNTNYVNVAGTNGVNTVDANTNNELPFDPEMPDLEDISTFNFLSDHEDDDEMADMNNLDTTIQDERGIVIRNKARLVAQGHTQEEGIDYDEVFAPVVRIEAIRLFLAYASFKDFMVYQMDVKSVFLYGKIKEEVYVCQPPRFKDPEFLNKVYKVEKALYGLHQAPRAWYLKGHPKLGLWYPKDSPFDLVAYTDSDYARASLDRKSTTGGVNTPRSGEESLKLNKLMELCTKLQQRALDLETTMTTQALEINSLKKRVKKLKRKKRSRTQGLKRLYKVGLSARVKSSENEGLGEEDASKQERIANIDANEDIYLVNVHNDEDMLRC</sequence>
<name>A0A6L2J4M4_TANCI</name>
<organism evidence="5">
    <name type="scientific">Tanacetum cinerariifolium</name>
    <name type="common">Dalmatian daisy</name>
    <name type="synonym">Chrysanthemum cinerariifolium</name>
    <dbReference type="NCBI Taxonomy" id="118510"/>
    <lineage>
        <taxon>Eukaryota</taxon>
        <taxon>Viridiplantae</taxon>
        <taxon>Streptophyta</taxon>
        <taxon>Embryophyta</taxon>
        <taxon>Tracheophyta</taxon>
        <taxon>Spermatophyta</taxon>
        <taxon>Magnoliopsida</taxon>
        <taxon>eudicotyledons</taxon>
        <taxon>Gunneridae</taxon>
        <taxon>Pentapetalae</taxon>
        <taxon>asterids</taxon>
        <taxon>campanulids</taxon>
        <taxon>Asterales</taxon>
        <taxon>Asteraceae</taxon>
        <taxon>Asteroideae</taxon>
        <taxon>Anthemideae</taxon>
        <taxon>Anthemidinae</taxon>
        <taxon>Tanacetum</taxon>
    </lineage>
</organism>
<dbReference type="SUPFAM" id="SSF53098">
    <property type="entry name" value="Ribonuclease H-like"/>
    <property type="match status" value="1"/>
</dbReference>
<feature type="compositionally biased region" description="Basic and acidic residues" evidence="2">
    <location>
        <begin position="598"/>
        <end position="621"/>
    </location>
</feature>
<dbReference type="InterPro" id="IPR036397">
    <property type="entry name" value="RNaseH_sf"/>
</dbReference>
<feature type="compositionally biased region" description="Polar residues" evidence="2">
    <location>
        <begin position="568"/>
        <end position="577"/>
    </location>
</feature>
<comment type="caution">
    <text evidence="5">The sequence shown here is derived from an EMBL/GenBank/DDBJ whole genome shotgun (WGS) entry which is preliminary data.</text>
</comment>
<evidence type="ECO:0000313" key="5">
    <source>
        <dbReference type="EMBL" id="GEU31826.1"/>
    </source>
</evidence>
<dbReference type="InterPro" id="IPR012337">
    <property type="entry name" value="RNaseH-like_sf"/>
</dbReference>